<feature type="compositionally biased region" description="Basic and acidic residues" evidence="18">
    <location>
        <begin position="1829"/>
        <end position="1841"/>
    </location>
</feature>
<keyword evidence="13" id="KW-0539">Nucleus</keyword>
<keyword evidence="21" id="KW-1185">Reference proteome</keyword>
<feature type="compositionally biased region" description="Basic and acidic residues" evidence="18">
    <location>
        <begin position="612"/>
        <end position="629"/>
    </location>
</feature>
<dbReference type="GO" id="GO:0005634">
    <property type="term" value="C:nucleus"/>
    <property type="evidence" value="ECO:0007669"/>
    <property type="project" value="UniProtKB-SubCell"/>
</dbReference>
<dbReference type="GO" id="GO:0140944">
    <property type="term" value="F:histone H4K20 monomethyltransferase activity"/>
    <property type="evidence" value="ECO:0007669"/>
    <property type="project" value="UniProtKB-EC"/>
</dbReference>
<evidence type="ECO:0000256" key="3">
    <source>
        <dbReference type="ARBA" id="ARBA00012187"/>
    </source>
</evidence>
<evidence type="ECO:0000256" key="16">
    <source>
        <dbReference type="ARBA" id="ARBA00048602"/>
    </source>
</evidence>
<dbReference type="Proteomes" id="UP000694546">
    <property type="component" value="Chromosome 2"/>
</dbReference>
<proteinExistence type="predicted"/>
<keyword evidence="9" id="KW-0949">S-adenosyl-L-methionine</keyword>
<evidence type="ECO:0000259" key="19">
    <source>
        <dbReference type="PROSITE" id="PS50280"/>
    </source>
</evidence>
<feature type="region of interest" description="Disordered" evidence="18">
    <location>
        <begin position="2073"/>
        <end position="2148"/>
    </location>
</feature>
<feature type="compositionally biased region" description="Basic and acidic residues" evidence="18">
    <location>
        <begin position="923"/>
        <end position="939"/>
    </location>
</feature>
<evidence type="ECO:0000256" key="8">
    <source>
        <dbReference type="ARBA" id="ARBA00022679"/>
    </source>
</evidence>
<dbReference type="SMART" id="SM00317">
    <property type="entry name" value="SET"/>
    <property type="match status" value="1"/>
</dbReference>
<dbReference type="GO" id="GO:0005694">
    <property type="term" value="C:chromosome"/>
    <property type="evidence" value="ECO:0007669"/>
    <property type="project" value="UniProtKB-SubCell"/>
</dbReference>
<keyword evidence="6" id="KW-0678">Repressor</keyword>
<comment type="catalytic activity">
    <reaction evidence="17">
        <text>N(6)-methyl-L-lysyl(20)-[histone H4] + S-adenosyl-L-methionine = N(6),N(6)-dimethyl-L-lysyl(20)-[histone H4] + S-adenosyl-L-homocysteine + H(+)</text>
        <dbReference type="Rhea" id="RHEA:60348"/>
        <dbReference type="Rhea" id="RHEA-COMP:15555"/>
        <dbReference type="Rhea" id="RHEA-COMP:15556"/>
        <dbReference type="ChEBI" id="CHEBI:15378"/>
        <dbReference type="ChEBI" id="CHEBI:57856"/>
        <dbReference type="ChEBI" id="CHEBI:59789"/>
        <dbReference type="ChEBI" id="CHEBI:61929"/>
        <dbReference type="ChEBI" id="CHEBI:61976"/>
        <dbReference type="EC" id="2.1.1.362"/>
    </reaction>
    <physiologicalReaction direction="left-to-right" evidence="17">
        <dbReference type="Rhea" id="RHEA:60349"/>
    </physiologicalReaction>
</comment>
<feature type="region of interest" description="Disordered" evidence="18">
    <location>
        <begin position="1564"/>
        <end position="1583"/>
    </location>
</feature>
<evidence type="ECO:0000256" key="9">
    <source>
        <dbReference type="ARBA" id="ARBA00022691"/>
    </source>
</evidence>
<dbReference type="Gene3D" id="2.170.270.10">
    <property type="entry name" value="SET domain"/>
    <property type="match status" value="1"/>
</dbReference>
<organism evidence="20 21">
    <name type="scientific">Gadus morhua</name>
    <name type="common">Atlantic cod</name>
    <dbReference type="NCBI Taxonomy" id="8049"/>
    <lineage>
        <taxon>Eukaryota</taxon>
        <taxon>Metazoa</taxon>
        <taxon>Chordata</taxon>
        <taxon>Craniata</taxon>
        <taxon>Vertebrata</taxon>
        <taxon>Euteleostomi</taxon>
        <taxon>Actinopterygii</taxon>
        <taxon>Neopterygii</taxon>
        <taxon>Teleostei</taxon>
        <taxon>Neoteleostei</taxon>
        <taxon>Acanthomorphata</taxon>
        <taxon>Zeiogadaria</taxon>
        <taxon>Gadariae</taxon>
        <taxon>Gadiformes</taxon>
        <taxon>Gadoidei</taxon>
        <taxon>Gadidae</taxon>
        <taxon>Gadus</taxon>
    </lineage>
</organism>
<feature type="domain" description="SET" evidence="19">
    <location>
        <begin position="110"/>
        <end position="219"/>
    </location>
</feature>
<feature type="region of interest" description="Disordered" evidence="18">
    <location>
        <begin position="890"/>
        <end position="1059"/>
    </location>
</feature>
<keyword evidence="8" id="KW-0808">Transferase</keyword>
<sequence length="2162" mass="237037">MDGCTRMSVKELCETDDLATSLVLDPLLGFSTHKMNISPVPEVRRWGNLRETLLRFQRLHDFQATFEALTEGEEAGAYLCELGGHRQELLKQHVYRYLSAFLSDSGVRIESCDRYSSETNGARITSTRHWFVGERVEVLLGCIAELSPANSAVLRAGVNDFSVMYSTRKRCAQLWLGPAAFINHDCRPNCKFVPGEKNGACVEVIRPIVPEDEITCFYGASFFGEGNEMCECCTCERKGEGHFKLRGKLPDCEETKDSGSQAYLLRERRQVQKRGCPSRPPSLGGAHSAIPSRNSFTQQMRRNALISKKLTQTKKWRKAKHRRSEKKPSSPSSATQDRSLSLPLQIQLKELSVRVQRHTVDFLLHCKDPKSKERALLLSLEEVRTKVNNAKLVPVNNTEPGNGKAQRNVSVRTLGEVNLKPFTLDSSVSSRNNGSPVTGVSVSPLTVVDTPVVHPKMTTRTRGKIQNVCGVPTGSGTAKDQGTVCPPKDVDKKNKANVPKHNIMDNGTQNQSMSTTNSKGASTGSLTLSDACTAVKEHRPSVPVSPHTEQKATRSVSSAANKTMQTSQPSVQVMGVLQSLADKLVNNVVGRGPTLKRYVTVHLTRVKLPQRIKSESEENEGKGSPEKVKVRTPPSDRILRIRPASQTAAAAAAAVGKADSVSSVQKRDSKQAAAVGSEFAAAADSKRVVKEMFFKPSDNVNLRCRRVAEPVSSPPCGEEKTVDKVIEVQKASGKEEGQVEKDVMEKGSEELVRTVVSSKITVAPANSESIQKEVEGTESCPEASIWPKISQRIANPNANSSSDKPDKPEARDQSEGLKSSKVVEDVIKVLPSPEKRDIAIKQAKVLLTDILKNVSSEREKKSEAVEVINEIPTLIHKEGNGDVIKILDGEPCPLLGDKDSPPVEKRQLRTLRTRPKLPVNTPENKEKAEKPPSKEDTAKNELAVNQDSVPGLSRTKKSELTNSSDPPTPQPEPPTPPKATSTVLPDSSSQTQSNIPLKKRMFRNSVDLDSEPAPSSPPPEQVSKEVTELDAPEQKALDSPDCSVGGGTVTRESKVRQRKGEAQKLTTGWAAKQNFFVKGIRYKALEFRQTRLLRNMSKMVEAEKREVDGVDHWEKPTEDNQDEKIVVLNRPKLELSHDTNAGAEDAVISSVSTDMDKETTEQFKIRFKRKRGRVWEMEKLKQKKWCLEQMKRETSPTCDPFKAIMDSVSVLNMEMEAAQDHVKASIRSKDNLHHLKKRAQRLVKSQANVLSTSLSSDLSQDSDPKKPAVESNDDLDAQICKDRGPLDESQITSKALKTPLAISHKTKMEEPFPKSSCCFEGELKPKLEANLLPRIKLRRRDDDIWEVDSHDGTVTETKPKLERQYRMDCMQSGLGKGLGKVSKMEGKMSSSSRSVELKEECPHFSLSLSPLSLYSPFNDSAATRGMASSPDRTTERSVEMMSSVGRRPRHRVERTRQSAATEPPTTSCLSHSLQQIDNSLSRPSESLCESQALEKAAFPSASSSGIQPLSHSPPFSSQDSMFNTDPGFLNCCDDLLDFQCLNFEGYYQTQECLPTSPSDLCPLDPPTDPFSSPLSHSPSDAWNPETPYLGPPSPGNNFGSEELPFLPNLGSSKGDCVPLDYTVKDNLRDKMPLTTNFSFPSLSSTEAAAMDRFLNKNPGARSMSKEEPKVHPMTLGGKPPLFGEGFGTASQSQMNPAHPSSPGANFKTIASTGQPKSQSHIRSMGPFHRVNIPNKPKTFPGNQHNAGPQSCSAKPVQPQQTTNKFFSSQLFNVKNPTPADNLFNLPDKNSSVIHRVLKYQGGKQTPNLCSAPFKDNVQEAGSPSAKFKRFSDREKSQHSDKAGAGLDYGKGNFVSQGFTSDKGMAPHYNSNHPVTTHTHSNQGNPVFTQSFTKSRTLSDKPPSVENNFVHTNFASLQRPFFFPSKVPESYGPTHGKHLMGDKTQTLAPDKHQQSYAQHDAFDFNLAPPVPPSLFQHNTYQVPHGALPGTLASANKTQSSSCSAPFPQSCHGPPYVLNFSGDHSLTLGLRDGAESLTCSGLGPTNYTYHCLMEPSGAQGRLVLEPCGPQLSNAAPFPPGGGFSGFKSHEDAYKKDPHPQCHPGDRPSTSHSSQSHSSQSHSSQSHSSHCGPSTSSHSVGSNKPKRVRLVVTDGTVDLDLQYSD</sequence>
<dbReference type="InterPro" id="IPR046341">
    <property type="entry name" value="SET_dom_sf"/>
</dbReference>
<keyword evidence="11" id="KW-0805">Transcription regulation</keyword>
<feature type="compositionally biased region" description="Pro residues" evidence="18">
    <location>
        <begin position="966"/>
        <end position="977"/>
    </location>
</feature>
<evidence type="ECO:0000256" key="14">
    <source>
        <dbReference type="ARBA" id="ARBA00031786"/>
    </source>
</evidence>
<reference evidence="20" key="2">
    <citation type="submission" date="2025-09" db="UniProtKB">
        <authorList>
            <consortium name="Ensembl"/>
        </authorList>
    </citation>
    <scope>IDENTIFICATION</scope>
</reference>
<feature type="region of interest" description="Disordered" evidence="18">
    <location>
        <begin position="612"/>
        <end position="632"/>
    </location>
</feature>
<feature type="compositionally biased region" description="Polar residues" evidence="18">
    <location>
        <begin position="1569"/>
        <end position="1580"/>
    </location>
</feature>
<comment type="catalytic activity">
    <reaction evidence="16">
        <text>N(6),N(6)-dimethyl-L-lysyl(20)-[histone H4] + S-adenosyl-L-methionine = N(6),N(6),N(6)-trimethyl-L-lysyl(20)-[histone H4] + S-adenosyl-L-homocysteine + H(+)</text>
        <dbReference type="Rhea" id="RHEA:61992"/>
        <dbReference type="Rhea" id="RHEA-COMP:15556"/>
        <dbReference type="Rhea" id="RHEA-COMP:15998"/>
        <dbReference type="ChEBI" id="CHEBI:15378"/>
        <dbReference type="ChEBI" id="CHEBI:57856"/>
        <dbReference type="ChEBI" id="CHEBI:59789"/>
        <dbReference type="ChEBI" id="CHEBI:61961"/>
        <dbReference type="ChEBI" id="CHEBI:61976"/>
    </reaction>
    <physiologicalReaction direction="left-to-right" evidence="16">
        <dbReference type="Rhea" id="RHEA:61993"/>
    </physiologicalReaction>
</comment>
<dbReference type="PROSITE" id="PS51570">
    <property type="entry name" value="SAM_MT43_SUVAR420_2"/>
    <property type="match status" value="1"/>
</dbReference>
<dbReference type="InterPro" id="IPR041938">
    <property type="entry name" value="Hist-Lys_N-MTase_N"/>
</dbReference>
<feature type="region of interest" description="Disordered" evidence="18">
    <location>
        <begin position="766"/>
        <end position="819"/>
    </location>
</feature>
<feature type="compositionally biased region" description="Basic and acidic residues" evidence="18">
    <location>
        <begin position="896"/>
        <end position="907"/>
    </location>
</feature>
<feature type="compositionally biased region" description="Basic and acidic residues" evidence="18">
    <location>
        <begin position="2085"/>
        <end position="2103"/>
    </location>
</feature>
<dbReference type="InterPro" id="IPR039977">
    <property type="entry name" value="Suv4-20/Set9"/>
</dbReference>
<feature type="region of interest" description="Disordered" evidence="18">
    <location>
        <begin position="269"/>
        <end position="339"/>
    </location>
</feature>
<evidence type="ECO:0000313" key="20">
    <source>
        <dbReference type="Ensembl" id="ENSGMOP00000065643.1"/>
    </source>
</evidence>
<dbReference type="InterPro" id="IPR025790">
    <property type="entry name" value="Suv4-20_animal"/>
</dbReference>
<evidence type="ECO:0000256" key="2">
    <source>
        <dbReference type="ARBA" id="ARBA00004286"/>
    </source>
</evidence>
<evidence type="ECO:0000256" key="17">
    <source>
        <dbReference type="ARBA" id="ARBA00048710"/>
    </source>
</evidence>
<evidence type="ECO:0000256" key="7">
    <source>
        <dbReference type="ARBA" id="ARBA00022603"/>
    </source>
</evidence>
<reference evidence="20" key="1">
    <citation type="submission" date="2025-08" db="UniProtKB">
        <authorList>
            <consortium name="Ensembl"/>
        </authorList>
    </citation>
    <scope>IDENTIFICATION</scope>
</reference>
<gene>
    <name evidence="20" type="primary">kmt5c</name>
</gene>
<dbReference type="EC" id="2.1.1.362" evidence="4"/>
<dbReference type="Gene3D" id="1.10.10.1700">
    <property type="entry name" value="Histone-lysine N-methyltransferase"/>
    <property type="match status" value="1"/>
</dbReference>
<dbReference type="FunFam" id="1.10.10.1700:FF:000001">
    <property type="entry name" value="Histone-lysine N-methyltransferase"/>
    <property type="match status" value="1"/>
</dbReference>
<feature type="compositionally biased region" description="Polar residues" evidence="18">
    <location>
        <begin position="792"/>
        <end position="802"/>
    </location>
</feature>
<keyword evidence="7" id="KW-0489">Methyltransferase</keyword>
<feature type="compositionally biased region" description="Basic residues" evidence="18">
    <location>
        <begin position="311"/>
        <end position="325"/>
    </location>
</feature>
<evidence type="ECO:0000256" key="1">
    <source>
        <dbReference type="ARBA" id="ARBA00004123"/>
    </source>
</evidence>
<feature type="compositionally biased region" description="Low complexity" evidence="18">
    <location>
        <begin position="2107"/>
        <end position="2136"/>
    </location>
</feature>
<evidence type="ECO:0000256" key="10">
    <source>
        <dbReference type="ARBA" id="ARBA00022853"/>
    </source>
</evidence>
<dbReference type="PANTHER" id="PTHR12977">
    <property type="entry name" value="SUPPRESSOR OF VARIEGATION 4-20-RELATED"/>
    <property type="match status" value="1"/>
</dbReference>
<dbReference type="OrthoDB" id="6627536at2759"/>
<dbReference type="SUPFAM" id="SSF82199">
    <property type="entry name" value="SET domain"/>
    <property type="match status" value="1"/>
</dbReference>
<dbReference type="Pfam" id="PF00856">
    <property type="entry name" value="SET"/>
    <property type="match status" value="1"/>
</dbReference>
<feature type="compositionally biased region" description="Basic and acidic residues" evidence="18">
    <location>
        <begin position="1022"/>
        <end position="1038"/>
    </location>
</feature>
<dbReference type="GO" id="GO:0140941">
    <property type="term" value="F:histone H4K20me methyltransferase activity"/>
    <property type="evidence" value="ECO:0007669"/>
    <property type="project" value="UniProtKB-EC"/>
</dbReference>
<evidence type="ECO:0000256" key="13">
    <source>
        <dbReference type="ARBA" id="ARBA00023242"/>
    </source>
</evidence>
<feature type="compositionally biased region" description="Polar residues" evidence="18">
    <location>
        <begin position="978"/>
        <end position="995"/>
    </location>
</feature>
<dbReference type="Ensembl" id="ENSGMOT00000075475.1">
    <property type="protein sequence ID" value="ENSGMOP00000065643.1"/>
    <property type="gene ID" value="ENSGMOG00000028554.1"/>
</dbReference>
<comment type="subcellular location">
    <subcellularLocation>
        <location evidence="2">Chromosome</location>
    </subcellularLocation>
    <subcellularLocation>
        <location evidence="1">Nucleus</location>
    </subcellularLocation>
</comment>
<evidence type="ECO:0000313" key="21">
    <source>
        <dbReference type="Proteomes" id="UP000694546"/>
    </source>
</evidence>
<dbReference type="PANTHER" id="PTHR12977:SF4">
    <property type="entry name" value="HISTONE-LYSINE N-METHYLTRANSFERASE KMT5B"/>
    <property type="match status" value="1"/>
</dbReference>
<keyword evidence="12" id="KW-0804">Transcription</keyword>
<name>A0A8C5CT62_GADMO</name>
<dbReference type="GeneTree" id="ENSGT00940000161700"/>
<dbReference type="InterPro" id="IPR001214">
    <property type="entry name" value="SET_dom"/>
</dbReference>
<evidence type="ECO:0000256" key="12">
    <source>
        <dbReference type="ARBA" id="ARBA00023163"/>
    </source>
</evidence>
<dbReference type="EC" id="2.1.1.361" evidence="3"/>
<accession>A0A8C5CT62</accession>
<keyword evidence="5" id="KW-0158">Chromosome</keyword>
<evidence type="ECO:0000256" key="18">
    <source>
        <dbReference type="SAM" id="MobiDB-lite"/>
    </source>
</evidence>
<evidence type="ECO:0000256" key="6">
    <source>
        <dbReference type="ARBA" id="ARBA00022491"/>
    </source>
</evidence>
<evidence type="ECO:0000256" key="5">
    <source>
        <dbReference type="ARBA" id="ARBA00022454"/>
    </source>
</evidence>
<evidence type="ECO:0000256" key="4">
    <source>
        <dbReference type="ARBA" id="ARBA00012188"/>
    </source>
</evidence>
<keyword evidence="10" id="KW-0156">Chromatin regulator</keyword>
<feature type="region of interest" description="Disordered" evidence="18">
    <location>
        <begin position="1420"/>
        <end position="1473"/>
    </location>
</feature>
<evidence type="ECO:0000256" key="11">
    <source>
        <dbReference type="ARBA" id="ARBA00023015"/>
    </source>
</evidence>
<feature type="region of interest" description="Disordered" evidence="18">
    <location>
        <begin position="1253"/>
        <end position="1276"/>
    </location>
</feature>
<feature type="region of interest" description="Disordered" evidence="18">
    <location>
        <begin position="1815"/>
        <end position="1847"/>
    </location>
</feature>
<feature type="region of interest" description="Disordered" evidence="18">
    <location>
        <begin position="466"/>
        <end position="525"/>
    </location>
</feature>
<feature type="compositionally biased region" description="Polar residues" evidence="18">
    <location>
        <begin position="1457"/>
        <end position="1473"/>
    </location>
</feature>
<feature type="compositionally biased region" description="Polar residues" evidence="18">
    <location>
        <begin position="505"/>
        <end position="525"/>
    </location>
</feature>
<dbReference type="PROSITE" id="PS50280">
    <property type="entry name" value="SET"/>
    <property type="match status" value="1"/>
</dbReference>
<evidence type="ECO:0000256" key="15">
    <source>
        <dbReference type="ARBA" id="ARBA00031835"/>
    </source>
</evidence>
<dbReference type="OMA" id="DAYDFSY"/>
<feature type="compositionally biased region" description="Polar residues" evidence="18">
    <location>
        <begin position="291"/>
        <end position="301"/>
    </location>
</feature>
<protein>
    <recommendedName>
        <fullName evidence="14">[histone H4]-N-methyl-L-lysine20 N-methyltransferase KMT5B</fullName>
        <ecNumber evidence="3">2.1.1.361</ecNumber>
        <ecNumber evidence="4">2.1.1.362</ecNumber>
    </recommendedName>
    <alternativeName>
        <fullName evidence="15">[histone H4]-lysine20 N-methyltransferase KMT5B</fullName>
    </alternativeName>
</protein>
<dbReference type="GO" id="GO:0032259">
    <property type="term" value="P:methylation"/>
    <property type="evidence" value="ECO:0007669"/>
    <property type="project" value="UniProtKB-KW"/>
</dbReference>
<feature type="compositionally biased region" description="Basic and acidic residues" evidence="18">
    <location>
        <begin position="803"/>
        <end position="815"/>
    </location>
</feature>
<dbReference type="FunFam" id="2.170.270.10:FF:000006">
    <property type="entry name" value="Histone-lysine N-methyltransferase"/>
    <property type="match status" value="1"/>
</dbReference>